<dbReference type="EMBL" id="GBRH01244430">
    <property type="protein sequence ID" value="JAD53465.1"/>
    <property type="molecule type" value="Transcribed_RNA"/>
</dbReference>
<sequence length="96" mass="10602">MTVGASSPVSAFPDLHLKKITCDFSVLLVSLMDNANMLILFITALYSSKSFDAFPQKENDAVELLMLLCTFTLCDVPLPFGDQGRCSRQDSRVPVR</sequence>
<evidence type="ECO:0000313" key="2">
    <source>
        <dbReference type="EMBL" id="JAD53465.1"/>
    </source>
</evidence>
<organism evidence="2">
    <name type="scientific">Arundo donax</name>
    <name type="common">Giant reed</name>
    <name type="synonym">Donax arundinaceus</name>
    <dbReference type="NCBI Taxonomy" id="35708"/>
    <lineage>
        <taxon>Eukaryota</taxon>
        <taxon>Viridiplantae</taxon>
        <taxon>Streptophyta</taxon>
        <taxon>Embryophyta</taxon>
        <taxon>Tracheophyta</taxon>
        <taxon>Spermatophyta</taxon>
        <taxon>Magnoliopsida</taxon>
        <taxon>Liliopsida</taxon>
        <taxon>Poales</taxon>
        <taxon>Poaceae</taxon>
        <taxon>PACMAD clade</taxon>
        <taxon>Arundinoideae</taxon>
        <taxon>Arundineae</taxon>
        <taxon>Arundo</taxon>
    </lineage>
</organism>
<evidence type="ECO:0000256" key="1">
    <source>
        <dbReference type="SAM" id="Phobius"/>
    </source>
</evidence>
<proteinExistence type="predicted"/>
<reference evidence="2" key="2">
    <citation type="journal article" date="2015" name="Data Brief">
        <title>Shoot transcriptome of the giant reed, Arundo donax.</title>
        <authorList>
            <person name="Barrero R.A."/>
            <person name="Guerrero F.D."/>
            <person name="Moolhuijzen P."/>
            <person name="Goolsby J.A."/>
            <person name="Tidwell J."/>
            <person name="Bellgard S.E."/>
            <person name="Bellgard M.I."/>
        </authorList>
    </citation>
    <scope>NUCLEOTIDE SEQUENCE</scope>
    <source>
        <tissue evidence="2">Shoot tissue taken approximately 20 cm above the soil surface</tissue>
    </source>
</reference>
<keyword evidence="1" id="KW-1133">Transmembrane helix</keyword>
<keyword evidence="1" id="KW-0812">Transmembrane</keyword>
<reference evidence="2" key="1">
    <citation type="submission" date="2014-09" db="EMBL/GenBank/DDBJ databases">
        <authorList>
            <person name="Magalhaes I.L.F."/>
            <person name="Oliveira U."/>
            <person name="Santos F.R."/>
            <person name="Vidigal T.H.D.A."/>
            <person name="Brescovit A.D."/>
            <person name="Santos A.J."/>
        </authorList>
    </citation>
    <scope>NUCLEOTIDE SEQUENCE</scope>
    <source>
        <tissue evidence="2">Shoot tissue taken approximately 20 cm above the soil surface</tissue>
    </source>
</reference>
<name>A0A0A9AX07_ARUDO</name>
<protein>
    <submittedName>
        <fullName evidence="2">Uncharacterized protein</fullName>
    </submittedName>
</protein>
<dbReference type="AlphaFoldDB" id="A0A0A9AX07"/>
<accession>A0A0A9AX07</accession>
<feature type="transmembrane region" description="Helical" evidence="1">
    <location>
        <begin position="24"/>
        <end position="47"/>
    </location>
</feature>
<keyword evidence="1" id="KW-0472">Membrane</keyword>